<protein>
    <submittedName>
        <fullName evidence="1">Uncharacterized protein</fullName>
    </submittedName>
</protein>
<name>A0A8X6WUF7_9ARAC</name>
<dbReference type="AlphaFoldDB" id="A0A8X6WUF7"/>
<dbReference type="OrthoDB" id="6427466at2759"/>
<keyword evidence="2" id="KW-1185">Reference proteome</keyword>
<comment type="caution">
    <text evidence="1">The sequence shown here is derived from an EMBL/GenBank/DDBJ whole genome shotgun (WGS) entry which is preliminary data.</text>
</comment>
<evidence type="ECO:0000313" key="2">
    <source>
        <dbReference type="Proteomes" id="UP000886998"/>
    </source>
</evidence>
<gene>
    <name evidence="1" type="ORF">TNIN_229561</name>
</gene>
<dbReference type="EMBL" id="BMAV01002011">
    <property type="protein sequence ID" value="GFY40634.1"/>
    <property type="molecule type" value="Genomic_DNA"/>
</dbReference>
<dbReference type="Proteomes" id="UP000886998">
    <property type="component" value="Unassembled WGS sequence"/>
</dbReference>
<organism evidence="1 2">
    <name type="scientific">Trichonephila inaurata madagascariensis</name>
    <dbReference type="NCBI Taxonomy" id="2747483"/>
    <lineage>
        <taxon>Eukaryota</taxon>
        <taxon>Metazoa</taxon>
        <taxon>Ecdysozoa</taxon>
        <taxon>Arthropoda</taxon>
        <taxon>Chelicerata</taxon>
        <taxon>Arachnida</taxon>
        <taxon>Araneae</taxon>
        <taxon>Araneomorphae</taxon>
        <taxon>Entelegynae</taxon>
        <taxon>Araneoidea</taxon>
        <taxon>Nephilidae</taxon>
        <taxon>Trichonephila</taxon>
        <taxon>Trichonephila inaurata</taxon>
    </lineage>
</organism>
<reference evidence="1" key="1">
    <citation type="submission" date="2020-08" db="EMBL/GenBank/DDBJ databases">
        <title>Multicomponent nature underlies the extraordinary mechanical properties of spider dragline silk.</title>
        <authorList>
            <person name="Kono N."/>
            <person name="Nakamura H."/>
            <person name="Mori M."/>
            <person name="Yoshida Y."/>
            <person name="Ohtoshi R."/>
            <person name="Malay A.D."/>
            <person name="Moran D.A.P."/>
            <person name="Tomita M."/>
            <person name="Numata K."/>
            <person name="Arakawa K."/>
        </authorList>
    </citation>
    <scope>NUCLEOTIDE SEQUENCE</scope>
</reference>
<evidence type="ECO:0000313" key="1">
    <source>
        <dbReference type="EMBL" id="GFY40634.1"/>
    </source>
</evidence>
<proteinExistence type="predicted"/>
<accession>A0A8X6WUF7</accession>
<sequence>MQDLLPSQIATPVKQLLIVHFSDDKNQFPTGTVFPRLKPWRYLKNIFYTVQNVNLANLEAGITHHIHSINTDILRSVVEHAILRLELITEQSKGTIE</sequence>